<evidence type="ECO:0000256" key="2">
    <source>
        <dbReference type="ARBA" id="ARBA00004651"/>
    </source>
</evidence>
<dbReference type="SUPFAM" id="SSF55874">
    <property type="entry name" value="ATPase domain of HSP90 chaperone/DNA topoisomerase II/histidine kinase"/>
    <property type="match status" value="1"/>
</dbReference>
<evidence type="ECO:0000256" key="7">
    <source>
        <dbReference type="ARBA" id="ARBA00022692"/>
    </source>
</evidence>
<dbReference type="GO" id="GO:0000155">
    <property type="term" value="F:phosphorelay sensor kinase activity"/>
    <property type="evidence" value="ECO:0007669"/>
    <property type="project" value="InterPro"/>
</dbReference>
<dbReference type="Gene3D" id="1.10.287.130">
    <property type="match status" value="1"/>
</dbReference>
<dbReference type="SMART" id="SM00388">
    <property type="entry name" value="HisKA"/>
    <property type="match status" value="1"/>
</dbReference>
<dbReference type="Pfam" id="PF00672">
    <property type="entry name" value="HAMP"/>
    <property type="match status" value="1"/>
</dbReference>
<evidence type="ECO:0000256" key="8">
    <source>
        <dbReference type="ARBA" id="ARBA00022741"/>
    </source>
</evidence>
<dbReference type="Proteomes" id="UP000177885">
    <property type="component" value="Unassembled WGS sequence"/>
</dbReference>
<dbReference type="GO" id="GO:0030295">
    <property type="term" value="F:protein kinase activator activity"/>
    <property type="evidence" value="ECO:0007669"/>
    <property type="project" value="TreeGrafter"/>
</dbReference>
<dbReference type="Gene3D" id="3.30.565.10">
    <property type="entry name" value="Histidine kinase-like ATPase, C-terminal domain"/>
    <property type="match status" value="1"/>
</dbReference>
<evidence type="ECO:0000256" key="1">
    <source>
        <dbReference type="ARBA" id="ARBA00000085"/>
    </source>
</evidence>
<feature type="domain" description="HAMP" evidence="17">
    <location>
        <begin position="314"/>
        <end position="367"/>
    </location>
</feature>
<gene>
    <name evidence="18" type="ORF">A2856_02875</name>
</gene>
<dbReference type="PROSITE" id="PS50885">
    <property type="entry name" value="HAMP"/>
    <property type="match status" value="1"/>
</dbReference>
<reference evidence="18 19" key="1">
    <citation type="journal article" date="2016" name="Nat. Commun.">
        <title>Thousands of microbial genomes shed light on interconnected biogeochemical processes in an aquifer system.</title>
        <authorList>
            <person name="Anantharaman K."/>
            <person name="Brown C.T."/>
            <person name="Hug L.A."/>
            <person name="Sharon I."/>
            <person name="Castelle C.J."/>
            <person name="Probst A.J."/>
            <person name="Thomas B.C."/>
            <person name="Singh A."/>
            <person name="Wilkins M.J."/>
            <person name="Karaoz U."/>
            <person name="Brodie E.L."/>
            <person name="Williams K.H."/>
            <person name="Hubbard S.S."/>
            <person name="Banfield J.F."/>
        </authorList>
    </citation>
    <scope>NUCLEOTIDE SEQUENCE [LARGE SCALE GENOMIC DNA]</scope>
</reference>
<dbReference type="Pfam" id="PF02743">
    <property type="entry name" value="dCache_1"/>
    <property type="match status" value="1"/>
</dbReference>
<dbReference type="InterPro" id="IPR003660">
    <property type="entry name" value="HAMP_dom"/>
</dbReference>
<dbReference type="PANTHER" id="PTHR42878:SF7">
    <property type="entry name" value="SENSOR HISTIDINE KINASE GLRK"/>
    <property type="match status" value="1"/>
</dbReference>
<dbReference type="Pfam" id="PF00512">
    <property type="entry name" value="HisKA"/>
    <property type="match status" value="1"/>
</dbReference>
<evidence type="ECO:0000256" key="9">
    <source>
        <dbReference type="ARBA" id="ARBA00022777"/>
    </source>
</evidence>
<dbReference type="InterPro" id="IPR005467">
    <property type="entry name" value="His_kinase_dom"/>
</dbReference>
<keyword evidence="13 14" id="KW-0472">Membrane</keyword>
<keyword evidence="12" id="KW-0902">Two-component regulatory system</keyword>
<dbReference type="InterPro" id="IPR036890">
    <property type="entry name" value="HATPase_C_sf"/>
</dbReference>
<evidence type="ECO:0000256" key="14">
    <source>
        <dbReference type="SAM" id="Phobius"/>
    </source>
</evidence>
<comment type="caution">
    <text evidence="18">The sequence shown here is derived from an EMBL/GenBank/DDBJ whole genome shotgun (WGS) entry which is preliminary data.</text>
</comment>
<dbReference type="InterPro" id="IPR003018">
    <property type="entry name" value="GAF"/>
</dbReference>
<dbReference type="InterPro" id="IPR013656">
    <property type="entry name" value="PAS_4"/>
</dbReference>
<evidence type="ECO:0000256" key="4">
    <source>
        <dbReference type="ARBA" id="ARBA00022475"/>
    </source>
</evidence>
<dbReference type="PANTHER" id="PTHR42878">
    <property type="entry name" value="TWO-COMPONENT HISTIDINE KINASE"/>
    <property type="match status" value="1"/>
</dbReference>
<dbReference type="AlphaFoldDB" id="A0A1F7TKU8"/>
<dbReference type="EC" id="2.7.13.3" evidence="3"/>
<protein>
    <recommendedName>
        <fullName evidence="3">histidine kinase</fullName>
        <ecNumber evidence="3">2.7.13.3</ecNumber>
    </recommendedName>
</protein>
<sequence>MPKEEQRHPRFFRFASLRARVVLALLIVFVPAGAILVGVGLTERSHRIEVVYAQSRQLLTAFVAQQDALFDSARQNLVVLAQDPVAMGDDQEACGLAMARIRIEAPSYANIGVIGADGTVICSALPLTGQVSVADRDWFKEAVATKRFAVGSYQIGRITGRRTVNAAYPALDASGNVLRVAFVALDLDWLNELAADIRLPDGMAFLEVDRDGTVVTRYPEPERYVGMDASATALAQAMRGATQDAVRATGLDGKRRTFQFAPVGEAYDARLYAAVGIDEERALADIDRTFSFAFLFFVTLGIGGLLLSLYAFRRLLIDPIRALAYGFSRLRGGDYRARIGVPKAHNEMCALAEAFNATAKAMEGHVDELTERDRLIRQLARRREMAARINRALFRMEDVQDLFEEACRVSVDVAGFLGAWIVVAARRAPRVAAAAGIDVASSVLLPPGKAVAAHPVARAMRAGASAVAHAGGRASGFPPELAVAGAASLAAFPLKMDGKPFGAFVLASEAAAAFHAEDLKLFEELADDIAVGYAVSLHKAARAHAETALDRARQRFQLFMDMHPSPAWMTDAAGRYVYGNAALRRTLGRPWKEIQGRTVAKLLGKKAAETSLQGDRKVLEGGAPFNAIEQVTVAGKSRTFQVMKFPIADDAGMRLVGGMAFDVTEQRQTQERLTESEKRYRSYIEQSIDGVFVMADNGRIVDANPAACSMLGYEAEDLRGMSLRDLMDHRLNEEEKLEFLLTLIREGRNGMDASIVRKDGTELIADVRIINLGGNRNLGIFRDVTERFRSEEKLRELNDLKNSFIRIVSHQLRTPLNAVRWNLEALMEGRAGKLHARQRQLLEVTHGAEVEVIRRIGDLLVATDIGEGRVTFAHERLSLTSVVSGVLADWKPRCRAKGIECSYAAAEEAAEAVEADPEKIREAAAKLVENAVAYSKKGGRVAVRLSAVGNRVRFEVEDEGIGIPEAEQPRVFTRFFRASNASSVLPDASGLGLSIAKYFVEQHGGAIGFSSTEGKGSLFWFEIPTAKGPIRRKRTAS</sequence>
<accession>A0A1F7TKU8</accession>
<dbReference type="CDD" id="cd00130">
    <property type="entry name" value="PAS"/>
    <property type="match status" value="1"/>
</dbReference>
<dbReference type="InterPro" id="IPR035965">
    <property type="entry name" value="PAS-like_dom_sf"/>
</dbReference>
<dbReference type="CDD" id="cd12914">
    <property type="entry name" value="PDC1_DGC_like"/>
    <property type="match status" value="1"/>
</dbReference>
<dbReference type="Gene3D" id="3.30.450.20">
    <property type="entry name" value="PAS domain"/>
    <property type="match status" value="4"/>
</dbReference>
<keyword evidence="8" id="KW-0547">Nucleotide-binding</keyword>
<keyword evidence="10" id="KW-0067">ATP-binding</keyword>
<dbReference type="Pfam" id="PF08448">
    <property type="entry name" value="PAS_4"/>
    <property type="match status" value="1"/>
</dbReference>
<dbReference type="PROSITE" id="PS50109">
    <property type="entry name" value="HIS_KIN"/>
    <property type="match status" value="1"/>
</dbReference>
<dbReference type="GO" id="GO:0005886">
    <property type="term" value="C:plasma membrane"/>
    <property type="evidence" value="ECO:0007669"/>
    <property type="project" value="UniProtKB-SubCell"/>
</dbReference>
<dbReference type="CDD" id="cd12915">
    <property type="entry name" value="PDC2_DGC_like"/>
    <property type="match status" value="1"/>
</dbReference>
<dbReference type="Gene3D" id="3.30.450.40">
    <property type="match status" value="1"/>
</dbReference>
<dbReference type="STRING" id="1802385.A2856_02875"/>
<organism evidence="18 19">
    <name type="scientific">Candidatus Uhrbacteria bacterium RIFCSPHIGHO2_01_FULL_63_20</name>
    <dbReference type="NCBI Taxonomy" id="1802385"/>
    <lineage>
        <taxon>Bacteria</taxon>
        <taxon>Candidatus Uhriibacteriota</taxon>
    </lineage>
</organism>
<dbReference type="Pfam" id="PF13185">
    <property type="entry name" value="GAF_2"/>
    <property type="match status" value="1"/>
</dbReference>
<keyword evidence="6" id="KW-0808">Transferase</keyword>
<keyword evidence="7 14" id="KW-0812">Transmembrane</keyword>
<evidence type="ECO:0000256" key="5">
    <source>
        <dbReference type="ARBA" id="ARBA00022553"/>
    </source>
</evidence>
<dbReference type="PRINTS" id="PR00344">
    <property type="entry name" value="BCTRLSENSOR"/>
</dbReference>
<keyword evidence="11 14" id="KW-1133">Transmembrane helix</keyword>
<dbReference type="InterPro" id="IPR033479">
    <property type="entry name" value="dCache_1"/>
</dbReference>
<feature type="domain" description="PAS" evidence="16">
    <location>
        <begin position="552"/>
        <end position="622"/>
    </location>
</feature>
<dbReference type="InterPro" id="IPR003661">
    <property type="entry name" value="HisK_dim/P_dom"/>
</dbReference>
<evidence type="ECO:0000256" key="11">
    <source>
        <dbReference type="ARBA" id="ARBA00022989"/>
    </source>
</evidence>
<dbReference type="PROSITE" id="PS50112">
    <property type="entry name" value="PAS"/>
    <property type="match status" value="2"/>
</dbReference>
<dbReference type="GO" id="GO:0000156">
    <property type="term" value="F:phosphorelay response regulator activity"/>
    <property type="evidence" value="ECO:0007669"/>
    <property type="project" value="TreeGrafter"/>
</dbReference>
<keyword evidence="5" id="KW-0597">Phosphoprotein</keyword>
<dbReference type="InterPro" id="IPR029016">
    <property type="entry name" value="GAF-like_dom_sf"/>
</dbReference>
<evidence type="ECO:0000256" key="10">
    <source>
        <dbReference type="ARBA" id="ARBA00022840"/>
    </source>
</evidence>
<dbReference type="CDD" id="cd00082">
    <property type="entry name" value="HisKA"/>
    <property type="match status" value="1"/>
</dbReference>
<feature type="domain" description="PAS" evidence="16">
    <location>
        <begin position="676"/>
        <end position="727"/>
    </location>
</feature>
<dbReference type="SUPFAM" id="SSF55785">
    <property type="entry name" value="PYP-like sensor domain (PAS domain)"/>
    <property type="match status" value="2"/>
</dbReference>
<comment type="subcellular location">
    <subcellularLocation>
        <location evidence="2">Cell membrane</location>
        <topology evidence="2">Multi-pass membrane protein</topology>
    </subcellularLocation>
</comment>
<feature type="transmembrane region" description="Helical" evidence="14">
    <location>
        <begin position="290"/>
        <end position="312"/>
    </location>
</feature>
<dbReference type="Pfam" id="PF02518">
    <property type="entry name" value="HATPase_c"/>
    <property type="match status" value="1"/>
</dbReference>
<dbReference type="InterPro" id="IPR000014">
    <property type="entry name" value="PAS"/>
</dbReference>
<evidence type="ECO:0000259" key="16">
    <source>
        <dbReference type="PROSITE" id="PS50112"/>
    </source>
</evidence>
<dbReference type="SMART" id="SM00091">
    <property type="entry name" value="PAS"/>
    <property type="match status" value="2"/>
</dbReference>
<evidence type="ECO:0000256" key="12">
    <source>
        <dbReference type="ARBA" id="ARBA00023012"/>
    </source>
</evidence>
<evidence type="ECO:0000259" key="15">
    <source>
        <dbReference type="PROSITE" id="PS50109"/>
    </source>
</evidence>
<evidence type="ECO:0000256" key="3">
    <source>
        <dbReference type="ARBA" id="ARBA00012438"/>
    </source>
</evidence>
<dbReference type="SUPFAM" id="SSF55781">
    <property type="entry name" value="GAF domain-like"/>
    <property type="match status" value="1"/>
</dbReference>
<proteinExistence type="predicted"/>
<dbReference type="Pfam" id="PF13426">
    <property type="entry name" value="PAS_9"/>
    <property type="match status" value="1"/>
</dbReference>
<dbReference type="GO" id="GO:0005524">
    <property type="term" value="F:ATP binding"/>
    <property type="evidence" value="ECO:0007669"/>
    <property type="project" value="UniProtKB-KW"/>
</dbReference>
<name>A0A1F7TKU8_9BACT</name>
<dbReference type="InterPro" id="IPR004358">
    <property type="entry name" value="Sig_transdc_His_kin-like_C"/>
</dbReference>
<dbReference type="SMART" id="SM00387">
    <property type="entry name" value="HATPase_c"/>
    <property type="match status" value="1"/>
</dbReference>
<evidence type="ECO:0000256" key="13">
    <source>
        <dbReference type="ARBA" id="ARBA00023136"/>
    </source>
</evidence>
<dbReference type="SUPFAM" id="SSF47384">
    <property type="entry name" value="Homodimeric domain of signal transducing histidine kinase"/>
    <property type="match status" value="1"/>
</dbReference>
<dbReference type="InterPro" id="IPR036097">
    <property type="entry name" value="HisK_dim/P_sf"/>
</dbReference>
<dbReference type="Gene3D" id="6.10.340.10">
    <property type="match status" value="1"/>
</dbReference>
<evidence type="ECO:0000313" key="18">
    <source>
        <dbReference type="EMBL" id="OGL66599.1"/>
    </source>
</evidence>
<dbReference type="InterPro" id="IPR003594">
    <property type="entry name" value="HATPase_dom"/>
</dbReference>
<evidence type="ECO:0000259" key="17">
    <source>
        <dbReference type="PROSITE" id="PS50885"/>
    </source>
</evidence>
<evidence type="ECO:0000313" key="19">
    <source>
        <dbReference type="Proteomes" id="UP000177885"/>
    </source>
</evidence>
<dbReference type="NCBIfam" id="TIGR00229">
    <property type="entry name" value="sensory_box"/>
    <property type="match status" value="2"/>
</dbReference>
<dbReference type="EMBL" id="MGDT01000007">
    <property type="protein sequence ID" value="OGL66599.1"/>
    <property type="molecule type" value="Genomic_DNA"/>
</dbReference>
<dbReference type="GO" id="GO:0007234">
    <property type="term" value="P:osmosensory signaling via phosphorelay pathway"/>
    <property type="evidence" value="ECO:0007669"/>
    <property type="project" value="TreeGrafter"/>
</dbReference>
<dbReference type="SMART" id="SM00304">
    <property type="entry name" value="HAMP"/>
    <property type="match status" value="1"/>
</dbReference>
<feature type="domain" description="Histidine kinase" evidence="15">
    <location>
        <begin position="807"/>
        <end position="1027"/>
    </location>
</feature>
<dbReference type="CDD" id="cd00075">
    <property type="entry name" value="HATPase"/>
    <property type="match status" value="1"/>
</dbReference>
<feature type="transmembrane region" description="Helical" evidence="14">
    <location>
        <begin position="21"/>
        <end position="41"/>
    </location>
</feature>
<dbReference type="InterPro" id="IPR050351">
    <property type="entry name" value="BphY/WalK/GraS-like"/>
</dbReference>
<comment type="catalytic activity">
    <reaction evidence="1">
        <text>ATP + protein L-histidine = ADP + protein N-phospho-L-histidine.</text>
        <dbReference type="EC" id="2.7.13.3"/>
    </reaction>
</comment>
<keyword evidence="9" id="KW-0418">Kinase</keyword>
<keyword evidence="4" id="KW-1003">Cell membrane</keyword>
<evidence type="ECO:0000256" key="6">
    <source>
        <dbReference type="ARBA" id="ARBA00022679"/>
    </source>
</evidence>